<protein>
    <submittedName>
        <fullName evidence="3">Sensor domain-containing protein</fullName>
    </submittedName>
</protein>
<feature type="transmembrane region" description="Helical" evidence="1">
    <location>
        <begin position="103"/>
        <end position="124"/>
    </location>
</feature>
<keyword evidence="1" id="KW-0812">Transmembrane</keyword>
<organism evidence="3 4">
    <name type="scientific">[Mycobacterium] fortunisiensis</name>
    <dbReference type="NCBI Taxonomy" id="2600579"/>
    <lineage>
        <taxon>Bacteria</taxon>
        <taxon>Bacillati</taxon>
        <taxon>Actinomycetota</taxon>
        <taxon>Actinomycetes</taxon>
        <taxon>Mycobacteriales</taxon>
        <taxon>Mycobacteriaceae</taxon>
        <taxon>Mycolicibacterium</taxon>
    </lineage>
</organism>
<feature type="transmembrane region" description="Helical" evidence="1">
    <location>
        <begin position="69"/>
        <end position="91"/>
    </location>
</feature>
<proteinExistence type="predicted"/>
<reference evidence="3 4" key="1">
    <citation type="journal article" date="2021" name="Sci. Rep.">
        <title>Phenotypic and genomic hallmarks of a novel, potentially pathogenic rapidly growing Mycobacterium species related to the Mycobacterium fortuitum complex.</title>
        <authorList>
            <person name="Gharbi R."/>
            <person name="Khanna V."/>
            <person name="Frigui W."/>
            <person name="Mhenni B."/>
            <person name="Brosch R."/>
            <person name="Mardassi H."/>
        </authorList>
    </citation>
    <scope>NUCLEOTIDE SEQUENCE [LARGE SCALE GENOMIC DNA]</scope>
    <source>
        <strain evidence="3 4">TNTM28</strain>
    </source>
</reference>
<feature type="transmembrane region" description="Helical" evidence="1">
    <location>
        <begin position="136"/>
        <end position="158"/>
    </location>
</feature>
<feature type="transmembrane region" description="Helical" evidence="1">
    <location>
        <begin position="12"/>
        <end position="37"/>
    </location>
</feature>
<gene>
    <name evidence="3" type="ORF">FR943_11700</name>
</gene>
<feature type="domain" description="PknH-like extracellular" evidence="2">
    <location>
        <begin position="322"/>
        <end position="500"/>
    </location>
</feature>
<dbReference type="InterPro" id="IPR026954">
    <property type="entry name" value="PknH-like_Extracell"/>
</dbReference>
<name>A0ABS6KLQ5_9MYCO</name>
<keyword evidence="1" id="KW-1133">Transmembrane helix</keyword>
<evidence type="ECO:0000256" key="1">
    <source>
        <dbReference type="SAM" id="Phobius"/>
    </source>
</evidence>
<dbReference type="RefSeq" id="WP_217157088.1">
    <property type="nucleotide sequence ID" value="NZ_VOMB01000016.1"/>
</dbReference>
<dbReference type="EMBL" id="VOMB01000016">
    <property type="protein sequence ID" value="MBU9764506.1"/>
    <property type="molecule type" value="Genomic_DNA"/>
</dbReference>
<sequence>MPDNDGPIPPSLHKWIGVIGLVVAPTTLATGLCYYFGYTSTRKTLAYLGIDSDAVGFTTNDYVTKSTSVLFVTILVALLACTAVLGLCTYLRRVATAGRHAGALRALAWMLGALGLACLVRGMVGVVRPTLTPDEQLWLTPVTLGLGAALLILAAWVFRTVGPEADRPPVSALERALLTVAVVVMVLAAFWTTNIFATKVGEVAGINAAGDLWTKETTVILDTGDRLFLPDELVRTSLLTEASSPQGETYRYECFRGYAVRGGLWVLLPANWRPQFGYAVLVNADSSHRITLRTIKDAPDRVGNGANVREYWPCPELVPTATGAEVQGQLLAAADAGRVFGTDLTVATEYIQRSAADGARTQNCAGTVDSGTQLMSDTTGYRVRYVRELAGSPPVLVQESVIEFDTPHHASEFVDATRATWKRCAHSELTLRRDGADARHQIGEVTERTGLVTVEVRSGDRPIDGCRHAVGAKSNVVVDVRVCGRPTDQTADLVNRIRDRFAG</sequence>
<keyword evidence="1" id="KW-0472">Membrane</keyword>
<evidence type="ECO:0000259" key="2">
    <source>
        <dbReference type="Pfam" id="PF14032"/>
    </source>
</evidence>
<dbReference type="Pfam" id="PF14032">
    <property type="entry name" value="PknH_C"/>
    <property type="match status" value="1"/>
</dbReference>
<comment type="caution">
    <text evidence="3">The sequence shown here is derived from an EMBL/GenBank/DDBJ whole genome shotgun (WGS) entry which is preliminary data.</text>
</comment>
<evidence type="ECO:0000313" key="3">
    <source>
        <dbReference type="EMBL" id="MBU9764506.1"/>
    </source>
</evidence>
<evidence type="ECO:0000313" key="4">
    <source>
        <dbReference type="Proteomes" id="UP000812982"/>
    </source>
</evidence>
<feature type="transmembrane region" description="Helical" evidence="1">
    <location>
        <begin position="170"/>
        <end position="191"/>
    </location>
</feature>
<dbReference type="Proteomes" id="UP000812982">
    <property type="component" value="Unassembled WGS sequence"/>
</dbReference>
<keyword evidence="4" id="KW-1185">Reference proteome</keyword>
<accession>A0ABS6KLQ5</accession>